<sequence>MSQEATIMLVMLVVTVGYYAYRIGSSRKK</sequence>
<keyword evidence="1" id="KW-1133">Transmembrane helix</keyword>
<dbReference type="Proteomes" id="UP000186795">
    <property type="component" value="Unassembled WGS sequence"/>
</dbReference>
<keyword evidence="1" id="KW-0812">Transmembrane</keyword>
<feature type="transmembrane region" description="Helical" evidence="1">
    <location>
        <begin position="6"/>
        <end position="24"/>
    </location>
</feature>
<reference evidence="3" key="1">
    <citation type="submission" date="2017-01" db="EMBL/GenBank/DDBJ databases">
        <authorList>
            <person name="Varghese N."/>
            <person name="Submissions S."/>
        </authorList>
    </citation>
    <scope>NUCLEOTIDE SEQUENCE [LARGE SCALE GENOMIC DNA]</scope>
    <source>
        <strain evidence="3">DSM 45196</strain>
    </source>
</reference>
<dbReference type="AlphaFoldDB" id="A0A1N7PLK0"/>
<organism evidence="2 3">
    <name type="scientific">Kroppenstedtia eburnea</name>
    <dbReference type="NCBI Taxonomy" id="714067"/>
    <lineage>
        <taxon>Bacteria</taxon>
        <taxon>Bacillati</taxon>
        <taxon>Bacillota</taxon>
        <taxon>Bacilli</taxon>
        <taxon>Bacillales</taxon>
        <taxon>Thermoactinomycetaceae</taxon>
        <taxon>Kroppenstedtia</taxon>
    </lineage>
</organism>
<keyword evidence="3" id="KW-1185">Reference proteome</keyword>
<proteinExistence type="predicted"/>
<accession>A0A1N7PLK0</accession>
<evidence type="ECO:0000313" key="3">
    <source>
        <dbReference type="Proteomes" id="UP000186795"/>
    </source>
</evidence>
<protein>
    <submittedName>
        <fullName evidence="2">Uncharacterized protein</fullName>
    </submittedName>
</protein>
<name>A0A1N7PLK0_9BACL</name>
<evidence type="ECO:0000256" key="1">
    <source>
        <dbReference type="SAM" id="Phobius"/>
    </source>
</evidence>
<dbReference type="EMBL" id="FTOD01000013">
    <property type="protein sequence ID" value="SIT11259.1"/>
    <property type="molecule type" value="Genomic_DNA"/>
</dbReference>
<evidence type="ECO:0000313" key="2">
    <source>
        <dbReference type="EMBL" id="SIT11259.1"/>
    </source>
</evidence>
<keyword evidence="1" id="KW-0472">Membrane</keyword>
<gene>
    <name evidence="2" type="ORF">SAMN05421790_11325</name>
</gene>